<evidence type="ECO:0000256" key="1">
    <source>
        <dbReference type="ARBA" id="ARBA00022553"/>
    </source>
</evidence>
<evidence type="ECO:0000256" key="2">
    <source>
        <dbReference type="ARBA" id="ARBA00023125"/>
    </source>
</evidence>
<dbReference type="SMART" id="SM00421">
    <property type="entry name" value="HTH_LUXR"/>
    <property type="match status" value="1"/>
</dbReference>
<sequence length="221" mass="23325">MSAGPRLSPETAGHPAADPDVIKVLLVVDMDLLRDALVTLLSDQGDMEVVADLKCDDNVIPIASRMRPEVAVIDVDVPCTRGLAMIPELRARLPHLKVVALAAARPPGLIQRALTAEVLGLVDKNASADRLLAAIRGAAQGSQVVDVNLAVAALAAGPNPFTPRELQVLRLAADGASGPEIASRLSLSKGTVRNYLSKVMSKTCARTRIDAIRIVREAGWL</sequence>
<evidence type="ECO:0000313" key="7">
    <source>
        <dbReference type="Proteomes" id="UP000763557"/>
    </source>
</evidence>
<feature type="domain" description="HTH luxR-type" evidence="4">
    <location>
        <begin position="154"/>
        <end position="219"/>
    </location>
</feature>
<organism evidence="6 7">
    <name type="scientific">Kibdelosporangium persicum</name>
    <dbReference type="NCBI Taxonomy" id="2698649"/>
    <lineage>
        <taxon>Bacteria</taxon>
        <taxon>Bacillati</taxon>
        <taxon>Actinomycetota</taxon>
        <taxon>Actinomycetes</taxon>
        <taxon>Pseudonocardiales</taxon>
        <taxon>Pseudonocardiaceae</taxon>
        <taxon>Kibdelosporangium</taxon>
    </lineage>
</organism>
<protein>
    <submittedName>
        <fullName evidence="6">Two-component system response regulator DesR</fullName>
    </submittedName>
</protein>
<dbReference type="PROSITE" id="PS50043">
    <property type="entry name" value="HTH_LUXR_2"/>
    <property type="match status" value="1"/>
</dbReference>
<evidence type="ECO:0000259" key="5">
    <source>
        <dbReference type="PROSITE" id="PS50110"/>
    </source>
</evidence>
<proteinExistence type="predicted"/>
<name>A0ABX2EX80_9PSEU</name>
<dbReference type="InterPro" id="IPR039420">
    <property type="entry name" value="WalR-like"/>
</dbReference>
<evidence type="ECO:0000259" key="4">
    <source>
        <dbReference type="PROSITE" id="PS50043"/>
    </source>
</evidence>
<feature type="domain" description="Response regulatory" evidence="5">
    <location>
        <begin position="23"/>
        <end position="139"/>
    </location>
</feature>
<keyword evidence="1 3" id="KW-0597">Phosphoprotein</keyword>
<dbReference type="EMBL" id="JAAATY010000001">
    <property type="protein sequence ID" value="NRN63315.1"/>
    <property type="molecule type" value="Genomic_DNA"/>
</dbReference>
<accession>A0ABX2EX80</accession>
<dbReference type="Proteomes" id="UP000763557">
    <property type="component" value="Unassembled WGS sequence"/>
</dbReference>
<dbReference type="Pfam" id="PF00072">
    <property type="entry name" value="Response_reg"/>
    <property type="match status" value="1"/>
</dbReference>
<dbReference type="PANTHER" id="PTHR43214">
    <property type="entry name" value="TWO-COMPONENT RESPONSE REGULATOR"/>
    <property type="match status" value="1"/>
</dbReference>
<dbReference type="InterPro" id="IPR001789">
    <property type="entry name" value="Sig_transdc_resp-reg_receiver"/>
</dbReference>
<evidence type="ECO:0000313" key="6">
    <source>
        <dbReference type="EMBL" id="NRN63315.1"/>
    </source>
</evidence>
<gene>
    <name evidence="6" type="ORF">GC106_5160</name>
</gene>
<keyword evidence="2" id="KW-0238">DNA-binding</keyword>
<dbReference type="CDD" id="cd06170">
    <property type="entry name" value="LuxR_C_like"/>
    <property type="match status" value="1"/>
</dbReference>
<dbReference type="InterPro" id="IPR058245">
    <property type="entry name" value="NreC/VraR/RcsB-like_REC"/>
</dbReference>
<keyword evidence="7" id="KW-1185">Reference proteome</keyword>
<dbReference type="PANTHER" id="PTHR43214:SF42">
    <property type="entry name" value="TRANSCRIPTIONAL REGULATORY PROTEIN DESR"/>
    <property type="match status" value="1"/>
</dbReference>
<reference evidence="6 7" key="1">
    <citation type="submission" date="2020-01" db="EMBL/GenBank/DDBJ databases">
        <title>Kibdelosporangium persica a novel Actinomycetes from a hot desert in Iran.</title>
        <authorList>
            <person name="Safaei N."/>
            <person name="Zaburannyi N."/>
            <person name="Mueller R."/>
            <person name="Wink J."/>
        </authorList>
    </citation>
    <scope>NUCLEOTIDE SEQUENCE [LARGE SCALE GENOMIC DNA]</scope>
    <source>
        <strain evidence="6 7">4NS15</strain>
    </source>
</reference>
<comment type="caution">
    <text evidence="6">The sequence shown here is derived from an EMBL/GenBank/DDBJ whole genome shotgun (WGS) entry which is preliminary data.</text>
</comment>
<dbReference type="InterPro" id="IPR000792">
    <property type="entry name" value="Tscrpt_reg_LuxR_C"/>
</dbReference>
<dbReference type="CDD" id="cd17535">
    <property type="entry name" value="REC_NarL-like"/>
    <property type="match status" value="1"/>
</dbReference>
<evidence type="ECO:0000256" key="3">
    <source>
        <dbReference type="PROSITE-ProRule" id="PRU00169"/>
    </source>
</evidence>
<feature type="modified residue" description="4-aspartylphosphate" evidence="3">
    <location>
        <position position="74"/>
    </location>
</feature>
<dbReference type="PROSITE" id="PS50110">
    <property type="entry name" value="RESPONSE_REGULATORY"/>
    <property type="match status" value="1"/>
</dbReference>
<dbReference type="Pfam" id="PF00196">
    <property type="entry name" value="GerE"/>
    <property type="match status" value="1"/>
</dbReference>